<evidence type="ECO:0000313" key="2">
    <source>
        <dbReference type="Proteomes" id="UP001186974"/>
    </source>
</evidence>
<dbReference type="EMBL" id="JAWDJW010000002">
    <property type="protein sequence ID" value="KAK3082271.1"/>
    <property type="molecule type" value="Genomic_DNA"/>
</dbReference>
<comment type="caution">
    <text evidence="1">The sequence shown here is derived from an EMBL/GenBank/DDBJ whole genome shotgun (WGS) entry which is preliminary data.</text>
</comment>
<gene>
    <name evidence="1" type="ORF">LTS18_007827</name>
</gene>
<keyword evidence="2" id="KW-1185">Reference proteome</keyword>
<evidence type="ECO:0000313" key="1">
    <source>
        <dbReference type="EMBL" id="KAK3082271.1"/>
    </source>
</evidence>
<name>A0ACC3DZY0_9PEZI</name>
<dbReference type="Proteomes" id="UP001186974">
    <property type="component" value="Unassembled WGS sequence"/>
</dbReference>
<proteinExistence type="predicted"/>
<sequence>MEPITPRTEGSRSPLSSPPHAPNPSEDAGIIPNIKTPDASAPSPPTGADADWEISEIQPETAMKLLGRCVQALANVTGEIPPTPPISRPVTPKSIQEVLNSENGRPRSSSRPATPISNADIAAPTFKQIHIESPEASMHEPVAADVGANAEPVQIQQEAIARKFYSKKIPPISLEDYLIRLQRYCPMSTAVYLAAGVYIHRLSVEDKLVPVTSRTIHRLVLAALRVAMKALEDLRYPHKRFAGVGGVKENELKGLEIALCYLMNFDLQVGCQMMYDKMIALEQAANQAVFVRRDLPNSFQPRLPVRAKKVLHATTNETTPAAVVSAQ</sequence>
<accession>A0ACC3DZY0</accession>
<reference evidence="1" key="1">
    <citation type="submission" date="2024-09" db="EMBL/GenBank/DDBJ databases">
        <title>Black Yeasts Isolated from many extreme environments.</title>
        <authorList>
            <person name="Coleine C."/>
            <person name="Stajich J.E."/>
            <person name="Selbmann L."/>
        </authorList>
    </citation>
    <scope>NUCLEOTIDE SEQUENCE</scope>
    <source>
        <strain evidence="1">CCFEE 5737</strain>
    </source>
</reference>
<organism evidence="1 2">
    <name type="scientific">Coniosporium uncinatum</name>
    <dbReference type="NCBI Taxonomy" id="93489"/>
    <lineage>
        <taxon>Eukaryota</taxon>
        <taxon>Fungi</taxon>
        <taxon>Dikarya</taxon>
        <taxon>Ascomycota</taxon>
        <taxon>Pezizomycotina</taxon>
        <taxon>Dothideomycetes</taxon>
        <taxon>Dothideomycetes incertae sedis</taxon>
        <taxon>Coniosporium</taxon>
    </lineage>
</organism>
<protein>
    <submittedName>
        <fullName evidence="1">Uncharacterized protein</fullName>
    </submittedName>
</protein>